<evidence type="ECO:0000313" key="8">
    <source>
        <dbReference type="Proteomes" id="UP001059836"/>
    </source>
</evidence>
<evidence type="ECO:0008006" key="9">
    <source>
        <dbReference type="Google" id="ProtNLM"/>
    </source>
</evidence>
<keyword evidence="8" id="KW-1185">Reference proteome</keyword>
<dbReference type="InterPro" id="IPR005171">
    <property type="entry name" value="Cyt_c_oxidase_su4_prok"/>
</dbReference>
<evidence type="ECO:0000256" key="5">
    <source>
        <dbReference type="ARBA" id="ARBA00023136"/>
    </source>
</evidence>
<evidence type="ECO:0000256" key="1">
    <source>
        <dbReference type="ARBA" id="ARBA00004651"/>
    </source>
</evidence>
<dbReference type="Pfam" id="PF03626">
    <property type="entry name" value="COX4_pro"/>
    <property type="match status" value="1"/>
</dbReference>
<dbReference type="EMBL" id="CP045809">
    <property type="protein sequence ID" value="QHN35983.1"/>
    <property type="molecule type" value="Genomic_DNA"/>
</dbReference>
<reference evidence="7" key="1">
    <citation type="journal article" date="2021" name="Nat. Microbiol.">
        <title>Cocultivation of an ultrasmall environmental parasitic bacterium with lytic ability against bacteria associated with wastewater foams.</title>
        <authorList>
            <person name="Batinovic S."/>
            <person name="Rose J.J.A."/>
            <person name="Ratcliffe J."/>
            <person name="Seviour R.J."/>
            <person name="Petrovski S."/>
        </authorList>
    </citation>
    <scope>NUCLEOTIDE SEQUENCE</scope>
    <source>
        <strain evidence="7">CON9</strain>
    </source>
</reference>
<evidence type="ECO:0000256" key="6">
    <source>
        <dbReference type="SAM" id="Phobius"/>
    </source>
</evidence>
<comment type="subcellular location">
    <subcellularLocation>
        <location evidence="1">Cell membrane</location>
        <topology evidence="1">Multi-pass membrane protein</topology>
    </subcellularLocation>
</comment>
<keyword evidence="2" id="KW-1003">Cell membrane</keyword>
<organism evidence="7 8">
    <name type="scientific">Gordonia pseudamarae</name>
    <dbReference type="NCBI Taxonomy" id="2831662"/>
    <lineage>
        <taxon>Bacteria</taxon>
        <taxon>Bacillati</taxon>
        <taxon>Actinomycetota</taxon>
        <taxon>Actinomycetes</taxon>
        <taxon>Mycobacteriales</taxon>
        <taxon>Gordoniaceae</taxon>
        <taxon>Gordonia</taxon>
    </lineage>
</organism>
<feature type="transmembrane region" description="Helical" evidence="6">
    <location>
        <begin position="14"/>
        <end position="33"/>
    </location>
</feature>
<dbReference type="Proteomes" id="UP001059836">
    <property type="component" value="Chromosome"/>
</dbReference>
<keyword evidence="5 6" id="KW-0472">Membrane</keyword>
<evidence type="ECO:0000256" key="4">
    <source>
        <dbReference type="ARBA" id="ARBA00022989"/>
    </source>
</evidence>
<evidence type="ECO:0000256" key="3">
    <source>
        <dbReference type="ARBA" id="ARBA00022692"/>
    </source>
</evidence>
<accession>A0ABX6IL64</accession>
<keyword evidence="4 6" id="KW-1133">Transmembrane helix</keyword>
<feature type="transmembrane region" description="Helical" evidence="6">
    <location>
        <begin position="75"/>
        <end position="92"/>
    </location>
</feature>
<sequence length="93" mass="10029">MNVRSPLIAPRDRATAVLLVLVALTFVALLVTVPSISDIFSVRGAAACAAVLAFIKARFVAMDFMELRGTTAQRFADTWLLVVGLISLVLILR</sequence>
<name>A0ABX6IL64_9ACTN</name>
<protein>
    <recommendedName>
        <fullName evidence="9">Cytochrome c oxidase subunit IV</fullName>
    </recommendedName>
</protein>
<evidence type="ECO:0000313" key="7">
    <source>
        <dbReference type="EMBL" id="QHN35983.1"/>
    </source>
</evidence>
<evidence type="ECO:0000256" key="2">
    <source>
        <dbReference type="ARBA" id="ARBA00022475"/>
    </source>
</evidence>
<keyword evidence="3 6" id="KW-0812">Transmembrane</keyword>
<proteinExistence type="predicted"/>
<gene>
    <name evidence="7" type="ORF">GII31_15005</name>
</gene>
<feature type="transmembrane region" description="Helical" evidence="6">
    <location>
        <begin position="39"/>
        <end position="55"/>
    </location>
</feature>
<dbReference type="RefSeq" id="WP_213244230.1">
    <property type="nucleotide sequence ID" value="NZ_CP045806.1"/>
</dbReference>